<evidence type="ECO:0000256" key="10">
    <source>
        <dbReference type="ARBA" id="ARBA00041275"/>
    </source>
</evidence>
<evidence type="ECO:0000256" key="11">
    <source>
        <dbReference type="PIRSR" id="PIRSR602129-50"/>
    </source>
</evidence>
<keyword evidence="7 12" id="KW-0456">Lyase</keyword>
<dbReference type="InterPro" id="IPR015424">
    <property type="entry name" value="PyrdxlP-dep_Trfase"/>
</dbReference>
<dbReference type="RefSeq" id="XP_030847958.1">
    <property type="nucleotide sequence ID" value="XM_030992098.1"/>
</dbReference>
<sequence length="479" mass="54232">MGSPGQLREYGRDMLEFIEQLWGDLEQYPPVPKVEPGFLLERLPKEAPKEPQPWGDIMVDVKELFIPGVTQWHNPNFHAYVEAGTSAASVAGDLLANALAFPTFSWQSGPASTELEMRMMDWFGRMLNLPEEFLFSSDKNTGGGVIQESNTGALTLMVTTAKMRLLRQLRENNQDIKPHDVISKLVIFTSDQAHVSVQRVGIVTGIRVRSLETDEKGSLRGETLEKAIKQAGNEGLIPLLVFATSGTTSTCAFDNLQEIGEICQSESIWLHVDAAYAGSYCICPEFRPLIDGMQYVDSICIGPQKAMRIHLPYCGLWVRDRYAMERTFDDDPMYIKHNYQDKSVDFKNWSLYMTRPCRPLKMWFVLRLLGVEELQKHMRKQVCLAHEFEALVRGDDRFEIVADVVLGLVCFRMKGPDELTKRLLEAVNDQGKIFINFTEYKGRFIIRFPICSAAAESRHMTFAWSIIADAAAKVRASGR</sequence>
<dbReference type="GO" id="GO:0030170">
    <property type="term" value="F:pyridoxal phosphate binding"/>
    <property type="evidence" value="ECO:0007669"/>
    <property type="project" value="InterPro"/>
</dbReference>
<dbReference type="PRINTS" id="PR00800">
    <property type="entry name" value="YHDCRBOXLASE"/>
</dbReference>
<comment type="cofactor">
    <cofactor evidence="1 11 12">
        <name>pyridoxal 5'-phosphate</name>
        <dbReference type="ChEBI" id="CHEBI:597326"/>
    </cofactor>
</comment>
<reference evidence="13" key="2">
    <citation type="submission" date="2021-01" db="UniProtKB">
        <authorList>
            <consortium name="EnsemblMetazoa"/>
        </authorList>
    </citation>
    <scope>IDENTIFICATION</scope>
</reference>
<evidence type="ECO:0000313" key="14">
    <source>
        <dbReference type="Proteomes" id="UP000007110"/>
    </source>
</evidence>
<evidence type="ECO:0000256" key="8">
    <source>
        <dbReference type="ARBA" id="ARBA00038886"/>
    </source>
</evidence>
<protein>
    <recommendedName>
        <fullName evidence="9">Aromatic-L-amino-acid decarboxylase</fullName>
        <ecNumber evidence="8">4.1.1.28</ecNumber>
    </recommendedName>
    <alternativeName>
        <fullName evidence="10">DOPA decarboxylase</fullName>
    </alternativeName>
</protein>
<dbReference type="GO" id="GO:0005737">
    <property type="term" value="C:cytoplasm"/>
    <property type="evidence" value="ECO:0000318"/>
    <property type="project" value="GO_Central"/>
</dbReference>
<evidence type="ECO:0000256" key="2">
    <source>
        <dbReference type="ARBA" id="ARBA00009533"/>
    </source>
</evidence>
<evidence type="ECO:0000256" key="5">
    <source>
        <dbReference type="ARBA" id="ARBA00022793"/>
    </source>
</evidence>
<keyword evidence="6 11" id="KW-0663">Pyridoxal phosphate</keyword>
<dbReference type="InterPro" id="IPR002129">
    <property type="entry name" value="PyrdxlP-dep_de-COase"/>
</dbReference>
<dbReference type="SUPFAM" id="SSF53383">
    <property type="entry name" value="PLP-dependent transferases"/>
    <property type="match status" value="1"/>
</dbReference>
<keyword evidence="14" id="KW-1185">Reference proteome</keyword>
<evidence type="ECO:0000256" key="7">
    <source>
        <dbReference type="ARBA" id="ARBA00023239"/>
    </source>
</evidence>
<evidence type="ECO:0000256" key="12">
    <source>
        <dbReference type="RuleBase" id="RU000382"/>
    </source>
</evidence>
<dbReference type="GO" id="GO:0042427">
    <property type="term" value="P:serotonin biosynthetic process"/>
    <property type="evidence" value="ECO:0000318"/>
    <property type="project" value="GO_Central"/>
</dbReference>
<evidence type="ECO:0000313" key="13">
    <source>
        <dbReference type="EnsemblMetazoa" id="XP_030847958"/>
    </source>
</evidence>
<reference evidence="14" key="1">
    <citation type="submission" date="2015-02" db="EMBL/GenBank/DDBJ databases">
        <title>Genome sequencing for Strongylocentrotus purpuratus.</title>
        <authorList>
            <person name="Murali S."/>
            <person name="Liu Y."/>
            <person name="Vee V."/>
            <person name="English A."/>
            <person name="Wang M."/>
            <person name="Skinner E."/>
            <person name="Han Y."/>
            <person name="Muzny D.M."/>
            <person name="Worley K.C."/>
            <person name="Gibbs R.A."/>
        </authorList>
    </citation>
    <scope>NUCLEOTIDE SEQUENCE</scope>
</reference>
<evidence type="ECO:0000256" key="9">
    <source>
        <dbReference type="ARBA" id="ARBA00040968"/>
    </source>
</evidence>
<dbReference type="Proteomes" id="UP000007110">
    <property type="component" value="Unassembled WGS sequence"/>
</dbReference>
<evidence type="ECO:0000256" key="1">
    <source>
        <dbReference type="ARBA" id="ARBA00001933"/>
    </source>
</evidence>
<comment type="subunit">
    <text evidence="3">Homodimer.</text>
</comment>
<dbReference type="Gene3D" id="3.90.1150.10">
    <property type="entry name" value="Aspartate Aminotransferase, domain 1"/>
    <property type="match status" value="1"/>
</dbReference>
<name>A0A7M7P8P7_STRPU</name>
<dbReference type="KEGG" id="spu:581752"/>
<dbReference type="OMA" id="ICQSESI"/>
<dbReference type="InParanoid" id="A0A7M7P8P7"/>
<dbReference type="Gene3D" id="3.40.640.10">
    <property type="entry name" value="Type I PLP-dependent aspartate aminotransferase-like (Major domain)"/>
    <property type="match status" value="1"/>
</dbReference>
<dbReference type="GO" id="GO:0042423">
    <property type="term" value="P:catecholamine biosynthetic process"/>
    <property type="evidence" value="ECO:0007669"/>
    <property type="project" value="UniProtKB-KW"/>
</dbReference>
<dbReference type="GO" id="GO:0019752">
    <property type="term" value="P:carboxylic acid metabolic process"/>
    <property type="evidence" value="ECO:0007669"/>
    <property type="project" value="InterPro"/>
</dbReference>
<dbReference type="PANTHER" id="PTHR11999">
    <property type="entry name" value="GROUP II PYRIDOXAL-5-PHOSPHATE DECARBOXYLASE"/>
    <property type="match status" value="1"/>
</dbReference>
<comment type="similarity">
    <text evidence="2 12">Belongs to the group II decarboxylase family.</text>
</comment>
<proteinExistence type="inferred from homology"/>
<dbReference type="Gene3D" id="1.20.1340.10">
    <property type="entry name" value="dopa decarboxylase, N-terminal domain"/>
    <property type="match status" value="1"/>
</dbReference>
<dbReference type="InterPro" id="IPR015421">
    <property type="entry name" value="PyrdxlP-dep_Trfase_major"/>
</dbReference>
<dbReference type="GO" id="GO:0006520">
    <property type="term" value="P:amino acid metabolic process"/>
    <property type="evidence" value="ECO:0007669"/>
    <property type="project" value="InterPro"/>
</dbReference>
<dbReference type="EC" id="4.1.1.28" evidence="8"/>
<dbReference type="GeneID" id="581752"/>
<dbReference type="AlphaFoldDB" id="A0A7M7P8P7"/>
<dbReference type="PANTHER" id="PTHR11999:SF167">
    <property type="entry name" value="AROMATIC-L-AMINO-ACID DECARBOXYLASE"/>
    <property type="match status" value="1"/>
</dbReference>
<evidence type="ECO:0000256" key="3">
    <source>
        <dbReference type="ARBA" id="ARBA00011738"/>
    </source>
</evidence>
<dbReference type="GO" id="GO:0006584">
    <property type="term" value="P:catecholamine metabolic process"/>
    <property type="evidence" value="ECO:0000318"/>
    <property type="project" value="GO_Central"/>
</dbReference>
<accession>A0A7M7P8P7</accession>
<dbReference type="GO" id="GO:0004058">
    <property type="term" value="F:aromatic-L-amino-acid decarboxylase activity"/>
    <property type="evidence" value="ECO:0000318"/>
    <property type="project" value="GO_Central"/>
</dbReference>
<dbReference type="InterPro" id="IPR010977">
    <property type="entry name" value="Aromatic_deC"/>
</dbReference>
<dbReference type="InterPro" id="IPR015422">
    <property type="entry name" value="PyrdxlP-dep_Trfase_small"/>
</dbReference>
<dbReference type="EnsemblMetazoa" id="XM_030992098">
    <property type="protein sequence ID" value="XP_030847958"/>
    <property type="gene ID" value="LOC581752"/>
</dbReference>
<organism evidence="13 14">
    <name type="scientific">Strongylocentrotus purpuratus</name>
    <name type="common">Purple sea urchin</name>
    <dbReference type="NCBI Taxonomy" id="7668"/>
    <lineage>
        <taxon>Eukaryota</taxon>
        <taxon>Metazoa</taxon>
        <taxon>Echinodermata</taxon>
        <taxon>Eleutherozoa</taxon>
        <taxon>Echinozoa</taxon>
        <taxon>Echinoidea</taxon>
        <taxon>Euechinoidea</taxon>
        <taxon>Echinacea</taxon>
        <taxon>Camarodonta</taxon>
        <taxon>Echinidea</taxon>
        <taxon>Strongylocentrotidae</taxon>
        <taxon>Strongylocentrotus</taxon>
    </lineage>
</organism>
<keyword evidence="4" id="KW-0127">Catecholamine biosynthesis</keyword>
<dbReference type="OrthoDB" id="6378774at2759"/>
<evidence type="ECO:0000256" key="6">
    <source>
        <dbReference type="ARBA" id="ARBA00022898"/>
    </source>
</evidence>
<evidence type="ECO:0000256" key="4">
    <source>
        <dbReference type="ARBA" id="ARBA00022584"/>
    </source>
</evidence>
<keyword evidence="5" id="KW-0210">Decarboxylase</keyword>
<dbReference type="Pfam" id="PF00282">
    <property type="entry name" value="Pyridoxal_deC"/>
    <property type="match status" value="1"/>
</dbReference>
<feature type="modified residue" description="N6-(pyridoxal phosphate)lysine" evidence="11">
    <location>
        <position position="305"/>
    </location>
</feature>